<keyword evidence="1" id="KW-0175">Coiled coil</keyword>
<dbReference type="PANTHER" id="PTHR31027">
    <property type="entry name" value="NUCLEAR SEGREGATION PROTEIN BFR1"/>
    <property type="match status" value="1"/>
</dbReference>
<dbReference type="Proteomes" id="UP001162029">
    <property type="component" value="Unassembled WGS sequence"/>
</dbReference>
<dbReference type="GO" id="GO:1990904">
    <property type="term" value="C:ribonucleoprotein complex"/>
    <property type="evidence" value="ECO:0007669"/>
    <property type="project" value="TreeGrafter"/>
</dbReference>
<proteinExistence type="predicted"/>
<dbReference type="GO" id="GO:0005783">
    <property type="term" value="C:endoplasmic reticulum"/>
    <property type="evidence" value="ECO:0007669"/>
    <property type="project" value="TreeGrafter"/>
</dbReference>
<gene>
    <name evidence="2" type="ORF">PDE001_LOCUS7414</name>
</gene>
<dbReference type="GO" id="GO:0042175">
    <property type="term" value="C:nuclear outer membrane-endoplasmic reticulum membrane network"/>
    <property type="evidence" value="ECO:0007669"/>
    <property type="project" value="TreeGrafter"/>
</dbReference>
<evidence type="ECO:0000313" key="2">
    <source>
        <dbReference type="EMBL" id="CAI5740149.1"/>
    </source>
</evidence>
<keyword evidence="3" id="KW-1185">Reference proteome</keyword>
<dbReference type="PANTHER" id="PTHR31027:SF2">
    <property type="entry name" value="LEBERCILIN DOMAIN-CONTAINING PROTEIN"/>
    <property type="match status" value="1"/>
</dbReference>
<accession>A0AAV0UXG8</accession>
<dbReference type="EMBL" id="CANTFM010001487">
    <property type="protein sequence ID" value="CAI5740149.1"/>
    <property type="molecule type" value="Genomic_DNA"/>
</dbReference>
<protein>
    <submittedName>
        <fullName evidence="2">Uncharacterized protein</fullName>
    </submittedName>
</protein>
<name>A0AAV0UXG8_9STRA</name>
<dbReference type="GO" id="GO:0003729">
    <property type="term" value="F:mRNA binding"/>
    <property type="evidence" value="ECO:0007669"/>
    <property type="project" value="TreeGrafter"/>
</dbReference>
<organism evidence="2 3">
    <name type="scientific">Peronospora destructor</name>
    <dbReference type="NCBI Taxonomy" id="86335"/>
    <lineage>
        <taxon>Eukaryota</taxon>
        <taxon>Sar</taxon>
        <taxon>Stramenopiles</taxon>
        <taxon>Oomycota</taxon>
        <taxon>Peronosporomycetes</taxon>
        <taxon>Peronosporales</taxon>
        <taxon>Peronosporaceae</taxon>
        <taxon>Peronospora</taxon>
    </lineage>
</organism>
<dbReference type="InterPro" id="IPR039604">
    <property type="entry name" value="Bfr1"/>
</dbReference>
<evidence type="ECO:0000313" key="3">
    <source>
        <dbReference type="Proteomes" id="UP001162029"/>
    </source>
</evidence>
<feature type="coiled-coil region" evidence="1">
    <location>
        <begin position="26"/>
        <end position="88"/>
    </location>
</feature>
<dbReference type="GO" id="GO:0008298">
    <property type="term" value="P:intracellular mRNA localization"/>
    <property type="evidence" value="ECO:0007669"/>
    <property type="project" value="TreeGrafter"/>
</dbReference>
<sequence>MSTLSSPVVDEMKLPDVIEQLSKPDKAEHDNQLAQLDSAIKKLQARSNVIRLELDALKTNRSPYGGQIQDAKAKFASLRAQRETLILQRNTITTRLRHTRNEKDSTVETTTSVAHNIQIWVQGRL</sequence>
<comment type="caution">
    <text evidence="2">The sequence shown here is derived from an EMBL/GenBank/DDBJ whole genome shotgun (WGS) entry which is preliminary data.</text>
</comment>
<dbReference type="AlphaFoldDB" id="A0AAV0UXG8"/>
<reference evidence="2" key="1">
    <citation type="submission" date="2022-12" db="EMBL/GenBank/DDBJ databases">
        <authorList>
            <person name="Webb A."/>
        </authorList>
    </citation>
    <scope>NUCLEOTIDE SEQUENCE</scope>
    <source>
        <strain evidence="2">Pd1</strain>
    </source>
</reference>
<evidence type="ECO:0000256" key="1">
    <source>
        <dbReference type="SAM" id="Coils"/>
    </source>
</evidence>